<keyword evidence="4" id="KW-1185">Reference proteome</keyword>
<evidence type="ECO:0000256" key="1">
    <source>
        <dbReference type="SAM" id="MobiDB-lite"/>
    </source>
</evidence>
<dbReference type="EMBL" id="JAGMUU010000027">
    <property type="protein sequence ID" value="KAH7121732.1"/>
    <property type="molecule type" value="Genomic_DNA"/>
</dbReference>
<evidence type="ECO:0000313" key="3">
    <source>
        <dbReference type="EMBL" id="KAH7121732.1"/>
    </source>
</evidence>
<reference evidence="3" key="1">
    <citation type="journal article" date="2021" name="Nat. Commun.">
        <title>Genetic determinants of endophytism in the Arabidopsis root mycobiome.</title>
        <authorList>
            <person name="Mesny F."/>
            <person name="Miyauchi S."/>
            <person name="Thiergart T."/>
            <person name="Pickel B."/>
            <person name="Atanasova L."/>
            <person name="Karlsson M."/>
            <person name="Huettel B."/>
            <person name="Barry K.W."/>
            <person name="Haridas S."/>
            <person name="Chen C."/>
            <person name="Bauer D."/>
            <person name="Andreopoulos W."/>
            <person name="Pangilinan J."/>
            <person name="LaButti K."/>
            <person name="Riley R."/>
            <person name="Lipzen A."/>
            <person name="Clum A."/>
            <person name="Drula E."/>
            <person name="Henrissat B."/>
            <person name="Kohler A."/>
            <person name="Grigoriev I.V."/>
            <person name="Martin F.M."/>
            <person name="Hacquard S."/>
        </authorList>
    </citation>
    <scope>NUCLEOTIDE SEQUENCE</scope>
    <source>
        <strain evidence="3">MPI-CAGE-AT-0021</strain>
    </source>
</reference>
<comment type="caution">
    <text evidence="3">The sequence shown here is derived from an EMBL/GenBank/DDBJ whole genome shotgun (WGS) entry which is preliminary data.</text>
</comment>
<sequence length="231" mass="25284">MSTLDGDSRLPLRPPPQVKLVNSASKATHTGLLSPSAAAFSIPLSSPSNFPTSSLLSRPLFGGSFQSVLRRLFQRTACIKVLTESCLLRQRDRLPTIMDPLSIVASSFGLAGGIAKASMALHEFSRDFKDCKDDVDKVSNEVQALAGILDPLVRTLSRTQNTPIFEALAPKVDTTIAGCSSVIDQLLVNLQNISATRPRRKPRESGSLQGRSEYRTPSDINYCWPRHQKRH</sequence>
<feature type="region of interest" description="Disordered" evidence="1">
    <location>
        <begin position="197"/>
        <end position="219"/>
    </location>
</feature>
<feature type="domain" description="Azaphilone pigments biosynthesis cluster protein L N-terminal" evidence="2">
    <location>
        <begin position="98"/>
        <end position="182"/>
    </location>
</feature>
<dbReference type="Proteomes" id="UP000717696">
    <property type="component" value="Unassembled WGS sequence"/>
</dbReference>
<dbReference type="Pfam" id="PF17111">
    <property type="entry name" value="PigL_N"/>
    <property type="match status" value="1"/>
</dbReference>
<organism evidence="3 4">
    <name type="scientific">Dactylonectria estremocensis</name>
    <dbReference type="NCBI Taxonomy" id="1079267"/>
    <lineage>
        <taxon>Eukaryota</taxon>
        <taxon>Fungi</taxon>
        <taxon>Dikarya</taxon>
        <taxon>Ascomycota</taxon>
        <taxon>Pezizomycotina</taxon>
        <taxon>Sordariomycetes</taxon>
        <taxon>Hypocreomycetidae</taxon>
        <taxon>Hypocreales</taxon>
        <taxon>Nectriaceae</taxon>
        <taxon>Dactylonectria</taxon>
    </lineage>
</organism>
<proteinExistence type="predicted"/>
<dbReference type="InterPro" id="IPR031348">
    <property type="entry name" value="PigL_N"/>
</dbReference>
<gene>
    <name evidence="3" type="ORF">B0J13DRAFT_531871</name>
</gene>
<dbReference type="OrthoDB" id="524326at2759"/>
<name>A0A9P9DMM0_9HYPO</name>
<dbReference type="AlphaFoldDB" id="A0A9P9DMM0"/>
<accession>A0A9P9DMM0</accession>
<protein>
    <recommendedName>
        <fullName evidence="2">Azaphilone pigments biosynthesis cluster protein L N-terminal domain-containing protein</fullName>
    </recommendedName>
</protein>
<evidence type="ECO:0000313" key="4">
    <source>
        <dbReference type="Proteomes" id="UP000717696"/>
    </source>
</evidence>
<evidence type="ECO:0000259" key="2">
    <source>
        <dbReference type="Pfam" id="PF17111"/>
    </source>
</evidence>